<dbReference type="Proteomes" id="UP001234989">
    <property type="component" value="Chromosome 6"/>
</dbReference>
<keyword evidence="3" id="KW-1185">Reference proteome</keyword>
<proteinExistence type="predicted"/>
<evidence type="ECO:0000313" key="2">
    <source>
        <dbReference type="EMBL" id="WMV33295.1"/>
    </source>
</evidence>
<gene>
    <name evidence="2" type="ORF">MTR67_026680</name>
</gene>
<feature type="transmembrane region" description="Helical" evidence="1">
    <location>
        <begin position="21"/>
        <end position="39"/>
    </location>
</feature>
<dbReference type="EMBL" id="CP133617">
    <property type="protein sequence ID" value="WMV33295.1"/>
    <property type="molecule type" value="Genomic_DNA"/>
</dbReference>
<keyword evidence="1" id="KW-0472">Membrane</keyword>
<evidence type="ECO:0000256" key="1">
    <source>
        <dbReference type="SAM" id="Phobius"/>
    </source>
</evidence>
<name>A0AAF0TZA5_SOLVR</name>
<dbReference type="AlphaFoldDB" id="A0AAF0TZA5"/>
<reference evidence="2" key="1">
    <citation type="submission" date="2023-08" db="EMBL/GenBank/DDBJ databases">
        <title>A de novo genome assembly of Solanum verrucosum Schlechtendal, a Mexican diploid species geographically isolated from the other diploid A-genome species in potato relatives.</title>
        <authorList>
            <person name="Hosaka K."/>
        </authorList>
    </citation>
    <scope>NUCLEOTIDE SEQUENCE</scope>
    <source>
        <tissue evidence="2">Young leaves</tissue>
    </source>
</reference>
<evidence type="ECO:0000313" key="3">
    <source>
        <dbReference type="Proteomes" id="UP001234989"/>
    </source>
</evidence>
<sequence length="56" mass="6461">MQNGNVISLSSRQLKKNEKNYLTHDLVLSAVIHCLMIWGGSKYGLYYRFALFPIEV</sequence>
<accession>A0AAF0TZA5</accession>
<protein>
    <submittedName>
        <fullName evidence="2">Uncharacterized protein</fullName>
    </submittedName>
</protein>
<keyword evidence="1" id="KW-0812">Transmembrane</keyword>
<keyword evidence="1" id="KW-1133">Transmembrane helix</keyword>
<organism evidence="2 3">
    <name type="scientific">Solanum verrucosum</name>
    <dbReference type="NCBI Taxonomy" id="315347"/>
    <lineage>
        <taxon>Eukaryota</taxon>
        <taxon>Viridiplantae</taxon>
        <taxon>Streptophyta</taxon>
        <taxon>Embryophyta</taxon>
        <taxon>Tracheophyta</taxon>
        <taxon>Spermatophyta</taxon>
        <taxon>Magnoliopsida</taxon>
        <taxon>eudicotyledons</taxon>
        <taxon>Gunneridae</taxon>
        <taxon>Pentapetalae</taxon>
        <taxon>asterids</taxon>
        <taxon>lamiids</taxon>
        <taxon>Solanales</taxon>
        <taxon>Solanaceae</taxon>
        <taxon>Solanoideae</taxon>
        <taxon>Solaneae</taxon>
        <taxon>Solanum</taxon>
    </lineage>
</organism>